<dbReference type="Proteomes" id="UP000678499">
    <property type="component" value="Unassembled WGS sequence"/>
</dbReference>
<dbReference type="Pfam" id="PF03308">
    <property type="entry name" value="MeaB"/>
    <property type="match status" value="1"/>
</dbReference>
<dbReference type="SUPFAM" id="SSF52540">
    <property type="entry name" value="P-loop containing nucleoside triphosphate hydrolases"/>
    <property type="match status" value="1"/>
</dbReference>
<dbReference type="NCBIfam" id="TIGR00750">
    <property type="entry name" value="lao"/>
    <property type="match status" value="1"/>
</dbReference>
<evidence type="ECO:0000313" key="2">
    <source>
        <dbReference type="EMBL" id="CAD7285551.1"/>
    </source>
</evidence>
<evidence type="ECO:0000256" key="1">
    <source>
        <dbReference type="ARBA" id="ARBA00009625"/>
    </source>
</evidence>
<dbReference type="GO" id="GO:0005737">
    <property type="term" value="C:cytoplasm"/>
    <property type="evidence" value="ECO:0007669"/>
    <property type="project" value="TreeGrafter"/>
</dbReference>
<dbReference type="Gene3D" id="3.40.50.300">
    <property type="entry name" value="P-loop containing nucleotide triphosphate hydrolases"/>
    <property type="match status" value="1"/>
</dbReference>
<feature type="non-terminal residue" evidence="2">
    <location>
        <position position="309"/>
    </location>
</feature>
<name>A0A7R9C3N0_9CRUS</name>
<comment type="similarity">
    <text evidence="1">Belongs to the SIMIBI class G3E GTPase family. ArgK/MeaB subfamily.</text>
</comment>
<dbReference type="AlphaFoldDB" id="A0A7R9C3N0"/>
<dbReference type="CDD" id="cd03114">
    <property type="entry name" value="MMAA-like"/>
    <property type="match status" value="1"/>
</dbReference>
<dbReference type="EMBL" id="CAJPEX010016528">
    <property type="protein sequence ID" value="CAG0925703.1"/>
    <property type="molecule type" value="Genomic_DNA"/>
</dbReference>
<evidence type="ECO:0000313" key="3">
    <source>
        <dbReference type="Proteomes" id="UP000678499"/>
    </source>
</evidence>
<organism evidence="2">
    <name type="scientific">Notodromas monacha</name>
    <dbReference type="NCBI Taxonomy" id="399045"/>
    <lineage>
        <taxon>Eukaryota</taxon>
        <taxon>Metazoa</taxon>
        <taxon>Ecdysozoa</taxon>
        <taxon>Arthropoda</taxon>
        <taxon>Crustacea</taxon>
        <taxon>Oligostraca</taxon>
        <taxon>Ostracoda</taxon>
        <taxon>Podocopa</taxon>
        <taxon>Podocopida</taxon>
        <taxon>Cypridocopina</taxon>
        <taxon>Cypridoidea</taxon>
        <taxon>Cyprididae</taxon>
        <taxon>Notodromas</taxon>
    </lineage>
</organism>
<accession>A0A7R9C3N0</accession>
<dbReference type="InterPro" id="IPR005129">
    <property type="entry name" value="GTPase_ArgK"/>
</dbReference>
<dbReference type="GO" id="GO:0005525">
    <property type="term" value="F:GTP binding"/>
    <property type="evidence" value="ECO:0007669"/>
    <property type="project" value="InterPro"/>
</dbReference>
<dbReference type="InterPro" id="IPR027417">
    <property type="entry name" value="P-loop_NTPase"/>
</dbReference>
<keyword evidence="3" id="KW-1185">Reference proteome</keyword>
<reference evidence="2" key="1">
    <citation type="submission" date="2020-11" db="EMBL/GenBank/DDBJ databases">
        <authorList>
            <person name="Tran Van P."/>
        </authorList>
    </citation>
    <scope>NUCLEOTIDE SEQUENCE</scope>
</reference>
<dbReference type="NCBIfam" id="NF006958">
    <property type="entry name" value="PRK09435.1"/>
    <property type="match status" value="1"/>
</dbReference>
<dbReference type="PANTHER" id="PTHR23408:SF3">
    <property type="entry name" value="METHYLMALONIC ACIDURIA TYPE A PROTEIN, MITOCHONDRIAL"/>
    <property type="match status" value="1"/>
</dbReference>
<dbReference type="PANTHER" id="PTHR23408">
    <property type="entry name" value="METHYLMALONYL-COA MUTASE"/>
    <property type="match status" value="1"/>
</dbReference>
<protein>
    <recommendedName>
        <fullName evidence="4">Methylmalonyl Co-A mutase-associated GTPase MeaB</fullName>
    </recommendedName>
</protein>
<dbReference type="GO" id="GO:0003924">
    <property type="term" value="F:GTPase activity"/>
    <property type="evidence" value="ECO:0007669"/>
    <property type="project" value="InterPro"/>
</dbReference>
<dbReference type="EMBL" id="OA898565">
    <property type="protein sequence ID" value="CAD7285551.1"/>
    <property type="molecule type" value="Genomic_DNA"/>
</dbReference>
<dbReference type="OrthoDB" id="1476984at2759"/>
<gene>
    <name evidence="2" type="ORF">NMOB1V02_LOCUS13153</name>
</gene>
<sequence length="309" mass="33724">MIKSSVDIEALEKGILERNPGMLSKAITLVESKLQSHQDAASLLLNQLMPYTEKSVRIGITGVPGVGKSTFIESFGGLLTKKGHRVAVLAVDPSSPISKGSILGDKTRMENLAVNPQAFIRPSASGGTLGGIAQRTYESILLCEAAGYDIILVETVGVGQSETLVTGTGDELQGIKRGIMEMADLIFINKASEDNLAAAQRTQNELHKALHLYPMKSSGYKVEVLMGEALHDIGIEAVWDFIQDQQAHIKSTGFFNRQRQNQRLDIFKSHLGQLVMDYLQNNPSFEQALSQAEKLIQYGEMHPLFGAKE</sequence>
<dbReference type="Gene3D" id="1.10.287.130">
    <property type="match status" value="1"/>
</dbReference>
<dbReference type="Gene3D" id="1.20.5.170">
    <property type="match status" value="1"/>
</dbReference>
<proteinExistence type="inferred from homology"/>
<evidence type="ECO:0008006" key="4">
    <source>
        <dbReference type="Google" id="ProtNLM"/>
    </source>
</evidence>